<dbReference type="RefSeq" id="WP_345499249.1">
    <property type="nucleotide sequence ID" value="NZ_BAABJM010000008.1"/>
</dbReference>
<evidence type="ECO:0000259" key="1">
    <source>
        <dbReference type="Pfam" id="PF19054"/>
    </source>
</evidence>
<proteinExistence type="predicted"/>
<dbReference type="EMBL" id="BAABJM010000008">
    <property type="protein sequence ID" value="GAA5067219.1"/>
    <property type="molecule type" value="Genomic_DNA"/>
</dbReference>
<reference evidence="3" key="1">
    <citation type="journal article" date="2019" name="Int. J. Syst. Evol. Microbiol.">
        <title>The Global Catalogue of Microorganisms (GCM) 10K type strain sequencing project: providing services to taxonomists for standard genome sequencing and annotation.</title>
        <authorList>
            <consortium name="The Broad Institute Genomics Platform"/>
            <consortium name="The Broad Institute Genome Sequencing Center for Infectious Disease"/>
            <person name="Wu L."/>
            <person name="Ma J."/>
        </authorList>
    </citation>
    <scope>NUCLEOTIDE SEQUENCE [LARGE SCALE GENOMIC DNA]</scope>
    <source>
        <strain evidence="3">JCM 18298</strain>
    </source>
</reference>
<accession>A0ABP9L068</accession>
<evidence type="ECO:0000313" key="2">
    <source>
        <dbReference type="EMBL" id="GAA5067219.1"/>
    </source>
</evidence>
<gene>
    <name evidence="2" type="ORF">GCM10023318_56120</name>
</gene>
<comment type="caution">
    <text evidence="2">The sequence shown here is derived from an EMBL/GenBank/DDBJ whole genome shotgun (WGS) entry which is preliminary data.</text>
</comment>
<organism evidence="2 3">
    <name type="scientific">Nocardia callitridis</name>
    <dbReference type="NCBI Taxonomy" id="648753"/>
    <lineage>
        <taxon>Bacteria</taxon>
        <taxon>Bacillati</taxon>
        <taxon>Actinomycetota</taxon>
        <taxon>Actinomycetes</taxon>
        <taxon>Mycobacteriales</taxon>
        <taxon>Nocardiaceae</taxon>
        <taxon>Nocardia</taxon>
    </lineage>
</organism>
<name>A0ABP9L068_9NOCA</name>
<feature type="domain" description="DUF5753" evidence="1">
    <location>
        <begin position="2"/>
        <end position="83"/>
    </location>
</feature>
<protein>
    <recommendedName>
        <fullName evidence="1">DUF5753 domain-containing protein</fullName>
    </recommendedName>
</protein>
<keyword evidence="3" id="KW-1185">Reference proteome</keyword>
<sequence length="99" mass="11296">MQVRLNRQIIVKRKARPLALEVLLHESALRRVIGNRRIMAAQLRQLAEVGKLPNISLRVHLYFAGSVWGLPATPFVILDYGTDQRGRPIEPPSCTWMAR</sequence>
<dbReference type="Proteomes" id="UP001500603">
    <property type="component" value="Unassembled WGS sequence"/>
</dbReference>
<dbReference type="InterPro" id="IPR043917">
    <property type="entry name" value="DUF5753"/>
</dbReference>
<evidence type="ECO:0000313" key="3">
    <source>
        <dbReference type="Proteomes" id="UP001500603"/>
    </source>
</evidence>
<dbReference type="Pfam" id="PF19054">
    <property type="entry name" value="DUF5753"/>
    <property type="match status" value="1"/>
</dbReference>